<dbReference type="EC" id="2.7.11.1" evidence="3"/>
<protein>
    <recommendedName>
        <fullName evidence="3">non-specific serine/threonine protein kinase</fullName>
        <ecNumber evidence="3">2.7.11.1</ecNumber>
    </recommendedName>
</protein>
<dbReference type="SMART" id="SM00369">
    <property type="entry name" value="LRR_TYP"/>
    <property type="match status" value="5"/>
</dbReference>
<evidence type="ECO:0000256" key="21">
    <source>
        <dbReference type="ARBA" id="ARBA00048679"/>
    </source>
</evidence>
<dbReference type="FunFam" id="3.80.10.10:FF:000041">
    <property type="entry name" value="LRR receptor-like serine/threonine-protein kinase ERECTA"/>
    <property type="match status" value="1"/>
</dbReference>
<comment type="catalytic activity">
    <reaction evidence="20">
        <text>L-threonyl-[protein] + ATP = O-phospho-L-threonyl-[protein] + ADP + H(+)</text>
        <dbReference type="Rhea" id="RHEA:46608"/>
        <dbReference type="Rhea" id="RHEA-COMP:11060"/>
        <dbReference type="Rhea" id="RHEA-COMP:11605"/>
        <dbReference type="ChEBI" id="CHEBI:15378"/>
        <dbReference type="ChEBI" id="CHEBI:30013"/>
        <dbReference type="ChEBI" id="CHEBI:30616"/>
        <dbReference type="ChEBI" id="CHEBI:61977"/>
        <dbReference type="ChEBI" id="CHEBI:456216"/>
        <dbReference type="EC" id="2.7.11.1"/>
    </reaction>
</comment>
<dbReference type="OrthoDB" id="1896041at2759"/>
<evidence type="ECO:0000256" key="14">
    <source>
        <dbReference type="ARBA" id="ARBA00022777"/>
    </source>
</evidence>
<dbReference type="Gene3D" id="3.30.200.20">
    <property type="entry name" value="Phosphorylase Kinase, domain 1"/>
    <property type="match status" value="1"/>
</dbReference>
<dbReference type="GO" id="GO:0009414">
    <property type="term" value="P:response to water deprivation"/>
    <property type="evidence" value="ECO:0007669"/>
    <property type="project" value="UniProtKB-ARBA"/>
</dbReference>
<comment type="similarity">
    <text evidence="2">Belongs to the protein kinase superfamily. Ser/Thr protein kinase family.</text>
</comment>
<keyword evidence="16 23" id="KW-1133">Transmembrane helix</keyword>
<evidence type="ECO:0000256" key="4">
    <source>
        <dbReference type="ARBA" id="ARBA00022473"/>
    </source>
</evidence>
<dbReference type="Proteomes" id="UP000236161">
    <property type="component" value="Unassembled WGS sequence"/>
</dbReference>
<evidence type="ECO:0000256" key="1">
    <source>
        <dbReference type="ARBA" id="ARBA00004251"/>
    </source>
</evidence>
<feature type="signal peptide" evidence="24">
    <location>
        <begin position="1"/>
        <end position="25"/>
    </location>
</feature>
<dbReference type="PROSITE" id="PS50011">
    <property type="entry name" value="PROTEIN_KINASE_DOM"/>
    <property type="match status" value="1"/>
</dbReference>
<dbReference type="Gene3D" id="1.10.510.10">
    <property type="entry name" value="Transferase(Phosphotransferase) domain 1"/>
    <property type="match status" value="1"/>
</dbReference>
<keyword evidence="15 22" id="KW-0067">ATP-binding</keyword>
<keyword evidence="14 26" id="KW-0418">Kinase</keyword>
<evidence type="ECO:0000256" key="5">
    <source>
        <dbReference type="ARBA" id="ARBA00022475"/>
    </source>
</evidence>
<keyword evidence="7" id="KW-0597">Phosphoprotein</keyword>
<evidence type="ECO:0000256" key="9">
    <source>
        <dbReference type="ARBA" id="ARBA00022679"/>
    </source>
</evidence>
<evidence type="ECO:0000256" key="2">
    <source>
        <dbReference type="ARBA" id="ARBA00008684"/>
    </source>
</evidence>
<evidence type="ECO:0000256" key="20">
    <source>
        <dbReference type="ARBA" id="ARBA00047899"/>
    </source>
</evidence>
<evidence type="ECO:0000256" key="15">
    <source>
        <dbReference type="ARBA" id="ARBA00022840"/>
    </source>
</evidence>
<dbReference type="PANTHER" id="PTHR48056">
    <property type="entry name" value="LRR RECEPTOR-LIKE SERINE/THREONINE-PROTEIN KINASE-RELATED"/>
    <property type="match status" value="1"/>
</dbReference>
<dbReference type="CDD" id="cd14066">
    <property type="entry name" value="STKc_IRAK"/>
    <property type="match status" value="1"/>
</dbReference>
<keyword evidence="9" id="KW-0808">Transferase</keyword>
<evidence type="ECO:0000256" key="23">
    <source>
        <dbReference type="SAM" id="Phobius"/>
    </source>
</evidence>
<dbReference type="FunFam" id="1.10.510.10:FF:000192">
    <property type="entry name" value="LRR receptor-like serine/threonine-protein kinase RPK2"/>
    <property type="match status" value="1"/>
</dbReference>
<feature type="domain" description="Protein kinase" evidence="25">
    <location>
        <begin position="781"/>
        <end position="1055"/>
    </location>
</feature>
<accession>A0A2I0AMU5</accession>
<evidence type="ECO:0000256" key="12">
    <source>
        <dbReference type="ARBA" id="ARBA00022737"/>
    </source>
</evidence>
<dbReference type="InterPro" id="IPR003591">
    <property type="entry name" value="Leu-rich_rpt_typical-subtyp"/>
</dbReference>
<dbReference type="InterPro" id="IPR017441">
    <property type="entry name" value="Protein_kinase_ATP_BS"/>
</dbReference>
<name>A0A2I0AMU5_9ASPA</name>
<keyword evidence="19" id="KW-0325">Glycoprotein</keyword>
<feature type="binding site" evidence="22">
    <location>
        <position position="809"/>
    </location>
    <ligand>
        <name>ATP</name>
        <dbReference type="ChEBI" id="CHEBI:30616"/>
    </ligand>
</feature>
<evidence type="ECO:0000256" key="16">
    <source>
        <dbReference type="ARBA" id="ARBA00022989"/>
    </source>
</evidence>
<dbReference type="FunFam" id="3.80.10.10:FF:000095">
    <property type="entry name" value="LRR receptor-like serine/threonine-protein kinase GSO1"/>
    <property type="match status" value="1"/>
</dbReference>
<keyword evidence="10 23" id="KW-0812">Transmembrane</keyword>
<keyword evidence="6" id="KW-0723">Serine/threonine-protein kinase</keyword>
<keyword evidence="18 26" id="KW-0675">Receptor</keyword>
<dbReference type="PROSITE" id="PS00108">
    <property type="entry name" value="PROTEIN_KINASE_ST"/>
    <property type="match status" value="1"/>
</dbReference>
<evidence type="ECO:0000256" key="19">
    <source>
        <dbReference type="ARBA" id="ARBA00023180"/>
    </source>
</evidence>
<organism evidence="26 27">
    <name type="scientific">Apostasia shenzhenica</name>
    <dbReference type="NCBI Taxonomy" id="1088818"/>
    <lineage>
        <taxon>Eukaryota</taxon>
        <taxon>Viridiplantae</taxon>
        <taxon>Streptophyta</taxon>
        <taxon>Embryophyta</taxon>
        <taxon>Tracheophyta</taxon>
        <taxon>Spermatophyta</taxon>
        <taxon>Magnoliopsida</taxon>
        <taxon>Liliopsida</taxon>
        <taxon>Asparagales</taxon>
        <taxon>Orchidaceae</taxon>
        <taxon>Apostasioideae</taxon>
        <taxon>Apostasia</taxon>
    </lineage>
</organism>
<dbReference type="SMART" id="SM00220">
    <property type="entry name" value="S_TKc"/>
    <property type="match status" value="1"/>
</dbReference>
<dbReference type="PANTHER" id="PTHR48056:SF63">
    <property type="entry name" value="PROTEIN KINASE DOMAIN-CONTAINING PROTEIN"/>
    <property type="match status" value="1"/>
</dbReference>
<dbReference type="Gene3D" id="3.80.10.10">
    <property type="entry name" value="Ribonuclease Inhibitor"/>
    <property type="match status" value="4"/>
</dbReference>
<keyword evidence="17 23" id="KW-0472">Membrane</keyword>
<evidence type="ECO:0000256" key="3">
    <source>
        <dbReference type="ARBA" id="ARBA00012513"/>
    </source>
</evidence>
<reference evidence="26 27" key="1">
    <citation type="journal article" date="2017" name="Nature">
        <title>The Apostasia genome and the evolution of orchids.</title>
        <authorList>
            <person name="Zhang G.Q."/>
            <person name="Liu K.W."/>
            <person name="Li Z."/>
            <person name="Lohaus R."/>
            <person name="Hsiao Y.Y."/>
            <person name="Niu S.C."/>
            <person name="Wang J.Y."/>
            <person name="Lin Y.C."/>
            <person name="Xu Q."/>
            <person name="Chen L.J."/>
            <person name="Yoshida K."/>
            <person name="Fujiwara S."/>
            <person name="Wang Z.W."/>
            <person name="Zhang Y.Q."/>
            <person name="Mitsuda N."/>
            <person name="Wang M."/>
            <person name="Liu G.H."/>
            <person name="Pecoraro L."/>
            <person name="Huang H.X."/>
            <person name="Xiao X.J."/>
            <person name="Lin M."/>
            <person name="Wu X.Y."/>
            <person name="Wu W.L."/>
            <person name="Chen Y.Y."/>
            <person name="Chang S.B."/>
            <person name="Sakamoto S."/>
            <person name="Ohme-Takagi M."/>
            <person name="Yagi M."/>
            <person name="Zeng S.J."/>
            <person name="Shen C.Y."/>
            <person name="Yeh C.M."/>
            <person name="Luo Y.B."/>
            <person name="Tsai W.C."/>
            <person name="Van de Peer Y."/>
            <person name="Liu Z.J."/>
        </authorList>
    </citation>
    <scope>NUCLEOTIDE SEQUENCE [LARGE SCALE GENOMIC DNA]</scope>
    <source>
        <strain evidence="27">cv. Shenzhen</strain>
        <tissue evidence="26">Stem</tissue>
    </source>
</reference>
<evidence type="ECO:0000313" key="27">
    <source>
        <dbReference type="Proteomes" id="UP000236161"/>
    </source>
</evidence>
<keyword evidence="4" id="KW-0217">Developmental protein</keyword>
<dbReference type="InterPro" id="IPR032675">
    <property type="entry name" value="LRR_dom_sf"/>
</dbReference>
<dbReference type="SUPFAM" id="SSF56112">
    <property type="entry name" value="Protein kinase-like (PK-like)"/>
    <property type="match status" value="1"/>
</dbReference>
<dbReference type="InterPro" id="IPR013210">
    <property type="entry name" value="LRR_N_plant-typ"/>
</dbReference>
<evidence type="ECO:0000256" key="10">
    <source>
        <dbReference type="ARBA" id="ARBA00022692"/>
    </source>
</evidence>
<dbReference type="GO" id="GO:0048508">
    <property type="term" value="P:embryonic meristem development"/>
    <property type="evidence" value="ECO:0007669"/>
    <property type="project" value="UniProtKB-ARBA"/>
</dbReference>
<evidence type="ECO:0000313" key="26">
    <source>
        <dbReference type="EMBL" id="PKA56871.1"/>
    </source>
</evidence>
<evidence type="ECO:0000256" key="22">
    <source>
        <dbReference type="PROSITE-ProRule" id="PRU10141"/>
    </source>
</evidence>
<gene>
    <name evidence="26" type="primary">RPK2</name>
    <name evidence="26" type="ORF">AXF42_Ash002174</name>
</gene>
<dbReference type="InterPro" id="IPR011009">
    <property type="entry name" value="Kinase-like_dom_sf"/>
</dbReference>
<keyword evidence="27" id="KW-1185">Reference proteome</keyword>
<dbReference type="InterPro" id="IPR000719">
    <property type="entry name" value="Prot_kinase_dom"/>
</dbReference>
<keyword evidence="5" id="KW-1003">Cell membrane</keyword>
<dbReference type="InterPro" id="IPR008271">
    <property type="entry name" value="Ser/Thr_kinase_AS"/>
</dbReference>
<feature type="chain" id="PRO_5014131946" description="non-specific serine/threonine protein kinase" evidence="24">
    <location>
        <begin position="26"/>
        <end position="1057"/>
    </location>
</feature>
<evidence type="ECO:0000256" key="13">
    <source>
        <dbReference type="ARBA" id="ARBA00022741"/>
    </source>
</evidence>
<evidence type="ECO:0000256" key="6">
    <source>
        <dbReference type="ARBA" id="ARBA00022527"/>
    </source>
</evidence>
<dbReference type="SUPFAM" id="SSF52058">
    <property type="entry name" value="L domain-like"/>
    <property type="match status" value="2"/>
</dbReference>
<dbReference type="GO" id="GO:0009409">
    <property type="term" value="P:response to cold"/>
    <property type="evidence" value="ECO:0007669"/>
    <property type="project" value="UniProtKB-ARBA"/>
</dbReference>
<keyword evidence="13 22" id="KW-0547">Nucleotide-binding</keyword>
<dbReference type="STRING" id="1088818.A0A2I0AMU5"/>
<proteinExistence type="inferred from homology"/>
<keyword evidence="11 24" id="KW-0732">Signal</keyword>
<dbReference type="GO" id="GO:0009945">
    <property type="term" value="P:radial axis specification"/>
    <property type="evidence" value="ECO:0007669"/>
    <property type="project" value="UniProtKB-ARBA"/>
</dbReference>
<comment type="catalytic activity">
    <reaction evidence="21">
        <text>L-seryl-[protein] + ATP = O-phospho-L-seryl-[protein] + ADP + H(+)</text>
        <dbReference type="Rhea" id="RHEA:17989"/>
        <dbReference type="Rhea" id="RHEA-COMP:9863"/>
        <dbReference type="Rhea" id="RHEA-COMP:11604"/>
        <dbReference type="ChEBI" id="CHEBI:15378"/>
        <dbReference type="ChEBI" id="CHEBI:29999"/>
        <dbReference type="ChEBI" id="CHEBI:30616"/>
        <dbReference type="ChEBI" id="CHEBI:83421"/>
        <dbReference type="ChEBI" id="CHEBI:456216"/>
        <dbReference type="EC" id="2.7.11.1"/>
    </reaction>
</comment>
<dbReference type="Pfam" id="PF00560">
    <property type="entry name" value="LRR_1"/>
    <property type="match status" value="5"/>
</dbReference>
<evidence type="ECO:0000259" key="25">
    <source>
        <dbReference type="PROSITE" id="PS50011"/>
    </source>
</evidence>
<evidence type="ECO:0000256" key="24">
    <source>
        <dbReference type="SAM" id="SignalP"/>
    </source>
</evidence>
<dbReference type="Pfam" id="PF00069">
    <property type="entry name" value="Pkinase"/>
    <property type="match status" value="1"/>
</dbReference>
<comment type="subcellular location">
    <subcellularLocation>
        <location evidence="1">Cell membrane</location>
        <topology evidence="1">Single-pass type I membrane protein</topology>
    </subcellularLocation>
</comment>
<keyword evidence="12" id="KW-0677">Repeat</keyword>
<dbReference type="AlphaFoldDB" id="A0A2I0AMU5"/>
<dbReference type="Pfam" id="PF13855">
    <property type="entry name" value="LRR_8"/>
    <property type="match status" value="1"/>
</dbReference>
<evidence type="ECO:0000256" key="17">
    <source>
        <dbReference type="ARBA" id="ARBA00023136"/>
    </source>
</evidence>
<dbReference type="Pfam" id="PF08263">
    <property type="entry name" value="LRRNT_2"/>
    <property type="match status" value="1"/>
</dbReference>
<dbReference type="FunFam" id="3.80.10.10:FF:000275">
    <property type="entry name" value="Leucine-rich repeat receptor-like protein kinase"/>
    <property type="match status" value="1"/>
</dbReference>
<dbReference type="InterPro" id="IPR050647">
    <property type="entry name" value="Plant_LRR-RLKs"/>
</dbReference>
<keyword evidence="8" id="KW-0433">Leucine-rich repeat</keyword>
<dbReference type="GO" id="GO:0005524">
    <property type="term" value="F:ATP binding"/>
    <property type="evidence" value="ECO:0007669"/>
    <property type="project" value="UniProtKB-UniRule"/>
</dbReference>
<feature type="transmembrane region" description="Helical" evidence="23">
    <location>
        <begin position="719"/>
        <end position="743"/>
    </location>
</feature>
<dbReference type="GO" id="GO:0004674">
    <property type="term" value="F:protein serine/threonine kinase activity"/>
    <property type="evidence" value="ECO:0007669"/>
    <property type="project" value="UniProtKB-KW"/>
</dbReference>
<evidence type="ECO:0000256" key="18">
    <source>
        <dbReference type="ARBA" id="ARBA00023170"/>
    </source>
</evidence>
<dbReference type="InterPro" id="IPR001611">
    <property type="entry name" value="Leu-rich_rpt"/>
</dbReference>
<dbReference type="PROSITE" id="PS00107">
    <property type="entry name" value="PROTEIN_KINASE_ATP"/>
    <property type="match status" value="1"/>
</dbReference>
<dbReference type="GO" id="GO:0005886">
    <property type="term" value="C:plasma membrane"/>
    <property type="evidence" value="ECO:0007669"/>
    <property type="project" value="UniProtKB-SubCell"/>
</dbReference>
<dbReference type="EMBL" id="KZ451969">
    <property type="protein sequence ID" value="PKA56871.1"/>
    <property type="molecule type" value="Genomic_DNA"/>
</dbReference>
<evidence type="ECO:0000256" key="8">
    <source>
        <dbReference type="ARBA" id="ARBA00022614"/>
    </source>
</evidence>
<dbReference type="GO" id="GO:0009942">
    <property type="term" value="P:longitudinal axis specification"/>
    <property type="evidence" value="ECO:0007669"/>
    <property type="project" value="UniProtKB-ARBA"/>
</dbReference>
<sequence length="1057" mass="114592">MGSLIFLGFLLFLSLLSLFSSLSSSTSPAAAADKAALLAFKLAVAIDPSGVLSGWDPMSQNHCEWHGITCEEASGRVTGLELAGTPASRLTGSLTSEIGNLTNLRFLSLPQNNFSGDITVVSFGVLRRLEVIDLSDNNFSGRIPDQIGLLSSLVVLDLAYNSLQGPIPAGLIGLPSLTSVDLSFNRLSGGIKVNPTGDCRSLIHLKLTGNFLVDKIPPELGKCSNLRTLLLDGNILEGRIPAALGWLAELRTLDVSLNSLTGRIPRELSFCLHLSVLVLTNLIGSPVSTSLPPLDSSTTEEFNAFIGSIPMEVITVPSLEILWAPRANLDGLLPDFRNSSCTLRILNLGQNYITGGMPDWLGLCKNLTFLDLSSNFLKGPVPVTLGVQCMTFFNVSRNALSGPLVGLSESSCTMNLFSKSRVASMLHQEEDLLKIYSEILLQSIQEASPFRSVLNVNSLILHDFGWNGFNGSVPYFELPIDGSLSYGLLMNNNGFNGTLDNGFWKFCEGLGGFAVNLSSNQISGEIGKLSNCTQIRSFEAAVNHLSGSIPSDIGNLLSLAFIDLRMNNLNGSVTEQLGRLNHVEGVLLGGNAFYGAIPDQLGSMVSLRILDLSRNSLAGAIPSSLADATNLQMLLLDDNRLSGEIPPSFSKLSRLKTLNVSCNNLSGLIPQLVHVTDCNLFKGNHFLEPCPNSNATYPTGLPSDSEIPKSNGKKNKLKYLVVAFVAFATLVVVVLVVMVIFLITRRRMTVKPSIGSKIVVTFTGSSAELTYDNILKATGNFSIQNLIGTGGFGATYKAELRPGYFVAVKRLYMSRFQGLKQFNAEIRTLGRIRHKNLVTLLGYHMGEVDTFLIYNFLPAGNLEAFIQNISGKDIHWAVIHKIALDVALALSYLHYSCLPRIVHRDIKPSNILLDEKLNAYLSDFGLARLLEVSQTHATTDVAGTFGYVAPEYATTCKVSDKADVYSFGVVLLELLSGKRSLDPSFSDYGDGFNIVAWARLMIHEDRLGELLYSSLWESGPKDKLLEIVRVSLACTAESLSIRPSMKKVVETLQKISK</sequence>
<evidence type="ECO:0000256" key="11">
    <source>
        <dbReference type="ARBA" id="ARBA00022729"/>
    </source>
</evidence>
<dbReference type="FunFam" id="3.30.200.20:FF:000260">
    <property type="entry name" value="LRR receptor-like serine/threonine-protein kinase RPK2"/>
    <property type="match status" value="1"/>
</dbReference>
<evidence type="ECO:0000256" key="7">
    <source>
        <dbReference type="ARBA" id="ARBA00022553"/>
    </source>
</evidence>